<sequence>MFAGLFLFLKRHYIGAQQTDPMVTGPALSSLFMIL</sequence>
<gene>
    <name evidence="1" type="ORF">CLOBOL_06402</name>
</gene>
<proteinExistence type="predicted"/>
<accession>A8S2U2</accession>
<dbReference type="PaxDb" id="411902-CLOBOL_06402"/>
<comment type="caution">
    <text evidence="1">The sequence shown here is derived from an EMBL/GenBank/DDBJ whole genome shotgun (WGS) entry which is preliminary data.</text>
</comment>
<dbReference type="HOGENOM" id="CLU_3364195_0_0_9"/>
<protein>
    <submittedName>
        <fullName evidence="1">Uncharacterized protein</fullName>
    </submittedName>
</protein>
<dbReference type="Proteomes" id="UP000005396">
    <property type="component" value="Unassembled WGS sequence"/>
</dbReference>
<name>A8S2U2_ENTBW</name>
<reference evidence="1 2" key="2">
    <citation type="submission" date="2007-09" db="EMBL/GenBank/DDBJ databases">
        <title>Draft genome sequence of Clostridium bolteae (ATCC BAA-613).</title>
        <authorList>
            <person name="Sudarsanam P."/>
            <person name="Ley R."/>
            <person name="Guruge J."/>
            <person name="Turnbaugh P.J."/>
            <person name="Mahowald M."/>
            <person name="Liep D."/>
            <person name="Gordon J."/>
        </authorList>
    </citation>
    <scope>NUCLEOTIDE SEQUENCE [LARGE SCALE GENOMIC DNA]</scope>
    <source>
        <strain evidence="2">ATCC BAA-613 / DSM 15670 / CCUG 46953 / JCM 12243 / WAL 16351</strain>
    </source>
</reference>
<organism evidence="1 2">
    <name type="scientific">Enterocloster bolteae (strain ATCC BAA-613 / DSM 15670 / CCUG 46953 / JCM 12243 / WAL 16351)</name>
    <name type="common">Clostridium bolteae</name>
    <dbReference type="NCBI Taxonomy" id="411902"/>
    <lineage>
        <taxon>Bacteria</taxon>
        <taxon>Bacillati</taxon>
        <taxon>Bacillota</taxon>
        <taxon>Clostridia</taxon>
        <taxon>Lachnospirales</taxon>
        <taxon>Lachnospiraceae</taxon>
        <taxon>Enterocloster</taxon>
    </lineage>
</organism>
<evidence type="ECO:0000313" key="2">
    <source>
        <dbReference type="Proteomes" id="UP000005396"/>
    </source>
</evidence>
<dbReference type="EMBL" id="ABCC02000050">
    <property type="protein sequence ID" value="EDP13363.1"/>
    <property type="molecule type" value="Genomic_DNA"/>
</dbReference>
<dbReference type="AlphaFoldDB" id="A8S2U2"/>
<evidence type="ECO:0000313" key="1">
    <source>
        <dbReference type="EMBL" id="EDP13363.1"/>
    </source>
</evidence>
<reference evidence="1 2" key="1">
    <citation type="submission" date="2007-08" db="EMBL/GenBank/DDBJ databases">
        <authorList>
            <person name="Fulton L."/>
            <person name="Clifton S."/>
            <person name="Fulton B."/>
            <person name="Xu J."/>
            <person name="Minx P."/>
            <person name="Pepin K.H."/>
            <person name="Johnson M."/>
            <person name="Thiruvilangam P."/>
            <person name="Bhonagiri V."/>
            <person name="Nash W.E."/>
            <person name="Mardis E.R."/>
            <person name="Wilson R.K."/>
        </authorList>
    </citation>
    <scope>NUCLEOTIDE SEQUENCE [LARGE SCALE GENOMIC DNA]</scope>
    <source>
        <strain evidence="2">ATCC BAA-613 / DSM 15670 / CCUG 46953 / JCM 12243 / WAL 16351</strain>
    </source>
</reference>